<dbReference type="RefSeq" id="XP_038739857.1">
    <property type="nucleotide sequence ID" value="XM_038894777.1"/>
</dbReference>
<keyword evidence="6" id="KW-0808">Transferase</keyword>
<evidence type="ECO:0000256" key="11">
    <source>
        <dbReference type="SAM" id="MobiDB-lite"/>
    </source>
</evidence>
<dbReference type="Pfam" id="PF00155">
    <property type="entry name" value="Aminotran_1_2"/>
    <property type="match status" value="1"/>
</dbReference>
<reference evidence="13" key="1">
    <citation type="submission" date="2020-03" db="EMBL/GenBank/DDBJ databases">
        <authorList>
            <person name="He L."/>
        </authorList>
    </citation>
    <scope>NUCLEOTIDE SEQUENCE</scope>
    <source>
        <strain evidence="13">CkLH20</strain>
    </source>
</reference>
<dbReference type="GO" id="GO:0004758">
    <property type="term" value="F:serine C-palmitoyltransferase activity"/>
    <property type="evidence" value="ECO:0007669"/>
    <property type="project" value="TreeGrafter"/>
</dbReference>
<evidence type="ECO:0000259" key="12">
    <source>
        <dbReference type="Pfam" id="PF00155"/>
    </source>
</evidence>
<comment type="cofactor">
    <cofactor evidence="1">
        <name>pyridoxal 5'-phosphate</name>
        <dbReference type="ChEBI" id="CHEBI:597326"/>
    </cofactor>
</comment>
<name>A0A9P6HY08_9PEZI</name>
<dbReference type="Gene3D" id="3.40.640.10">
    <property type="entry name" value="Type I PLP-dependent aspartate aminotransferase-like (Major domain)"/>
    <property type="match status" value="1"/>
</dbReference>
<evidence type="ECO:0000313" key="14">
    <source>
        <dbReference type="Proteomes" id="UP000781932"/>
    </source>
</evidence>
<comment type="pathway">
    <text evidence="2">Lipid metabolism; sphingolipid metabolism.</text>
</comment>
<evidence type="ECO:0000256" key="1">
    <source>
        <dbReference type="ARBA" id="ARBA00001933"/>
    </source>
</evidence>
<dbReference type="Gene3D" id="3.20.20.80">
    <property type="entry name" value="Glycosidases"/>
    <property type="match status" value="2"/>
</dbReference>
<evidence type="ECO:0000256" key="8">
    <source>
        <dbReference type="ARBA" id="ARBA00022919"/>
    </source>
</evidence>
<dbReference type="Proteomes" id="UP000781932">
    <property type="component" value="Unassembled WGS sequence"/>
</dbReference>
<dbReference type="EMBL" id="JAATWM020000054">
    <property type="protein sequence ID" value="KAF9870396.1"/>
    <property type="molecule type" value="Genomic_DNA"/>
</dbReference>
<proteinExistence type="inferred from homology"/>
<reference evidence="13" key="2">
    <citation type="submission" date="2020-11" db="EMBL/GenBank/DDBJ databases">
        <title>Whole genome sequencing of Colletotrichum sp.</title>
        <authorList>
            <person name="Li H."/>
        </authorList>
    </citation>
    <scope>NUCLEOTIDE SEQUENCE</scope>
    <source>
        <strain evidence="13">CkLH20</strain>
    </source>
</reference>
<keyword evidence="7" id="KW-0663">Pyridoxal phosphate</keyword>
<dbReference type="InterPro" id="IPR004839">
    <property type="entry name" value="Aminotransferase_I/II_large"/>
</dbReference>
<feature type="region of interest" description="Disordered" evidence="11">
    <location>
        <begin position="618"/>
        <end position="670"/>
    </location>
</feature>
<dbReference type="InterPro" id="IPR015424">
    <property type="entry name" value="PyrdxlP-dep_Trfase"/>
</dbReference>
<comment type="caution">
    <text evidence="13">The sequence shown here is derived from an EMBL/GenBank/DDBJ whole genome shotgun (WGS) entry which is preliminary data.</text>
</comment>
<dbReference type="InterPro" id="IPR017853">
    <property type="entry name" value="GH"/>
</dbReference>
<dbReference type="GeneID" id="62167851"/>
<dbReference type="FunFam" id="3.40.640.10:FF:000059">
    <property type="entry name" value="Serine palmitoyl CoA transferase subunit LcbA"/>
    <property type="match status" value="1"/>
</dbReference>
<gene>
    <name evidence="13" type="ORF">CkaCkLH20_12063</name>
</gene>
<dbReference type="SUPFAM" id="SSF51445">
    <property type="entry name" value="(Trans)glycosidases"/>
    <property type="match status" value="1"/>
</dbReference>
<dbReference type="InterPro" id="IPR015421">
    <property type="entry name" value="PyrdxlP-dep_Trfase_major"/>
</dbReference>
<dbReference type="InterPro" id="IPR050087">
    <property type="entry name" value="AON_synthase_class-II"/>
</dbReference>
<feature type="compositionally biased region" description="Low complexity" evidence="11">
    <location>
        <begin position="634"/>
        <end position="670"/>
    </location>
</feature>
<organism evidence="13 14">
    <name type="scientific">Colletotrichum karsti</name>
    <dbReference type="NCBI Taxonomy" id="1095194"/>
    <lineage>
        <taxon>Eukaryota</taxon>
        <taxon>Fungi</taxon>
        <taxon>Dikarya</taxon>
        <taxon>Ascomycota</taxon>
        <taxon>Pezizomycotina</taxon>
        <taxon>Sordariomycetes</taxon>
        <taxon>Hypocreomycetidae</taxon>
        <taxon>Glomerellales</taxon>
        <taxon>Glomerellaceae</taxon>
        <taxon>Colletotrichum</taxon>
        <taxon>Colletotrichum boninense species complex</taxon>
    </lineage>
</organism>
<feature type="domain" description="Aminotransferase class I/classII large" evidence="12">
    <location>
        <begin position="124"/>
        <end position="494"/>
    </location>
</feature>
<keyword evidence="10" id="KW-0012">Acyltransferase</keyword>
<protein>
    <recommendedName>
        <fullName evidence="5">serine C-palmitoyltransferase</fullName>
        <ecNumber evidence="5">2.3.1.50</ecNumber>
    </recommendedName>
</protein>
<sequence>MDAGEVQTLVTDWLREASDAFQKVPGSAVLIRYIQSSYQNDPIRSGIELVLFIFFVRYLLSPSYSTQKQNFIKLRDDEIDELVDDWTPEPLVPPQSALEEMESERLPVIVGPTGPKTKLASGRTVTNLASYNFYNFNANEQIKDKAIQTLRTYGVGPCGPPQFYGTQDVHMKTEADIAAYLGTEACIVYAQAFSTISSVIPAFCKRGDIIVADRAVNYSIRKGLEASRSTIKWYAHGDMDDLERVMQKVVKDQRGKKLTRRFIVTEGLFETTGDHADLPRLVELKEKYKFRIILDETWSFGVLGRTGRGLTEAQNVDPSQVDMIAGSLAGPLCAGGGFCAGAKDVVEHQRLTAASYTFSAALPAMLAVTASETLSVLQSNPDILTQCRENIKAMRAQLDPRSDWVVCTSSLENPILLLVLKPEVVAARKLTREDQERLLQECVDEALANGVLITRLKSMAIANNLDPKDDSWNIQPALKVCVTSGLPKKDIEKAGVTIRHAITKVMDHFDQSRFFRPCYFGCRLLTYAAHLNPEPKPPSLGKDEDYESLFRYAFSLAWAISRSSSRDAERDITPGTIVVTDSSLKEATEAPQAVVYVDEEGTPLTTVTETVRFVPAASESLGGAPKPSDLETRSGPASSRDISSASSVSKTSPPPATSQSSSSVSSSSSASPSASLYGIAYAPYTAKSECKTAAEIDADFAELKDKYSIVRTYGTDCDQITKVLPAARRAGLKLMLGLFDIGPIQQQVQMIVTAVDGDWSPVDTISIGNELVNSGQATAQQVITAMTQARQLLRAAGFEGPVVTVDTFVAVLANPSLCDQSDYCALNIHPFFDANTAAKDAGTFVTGVVGQVQSRLSNRSKRIVCTETGWPWQGDVNGAAVPGINEQKLAVNSIKKAYVSHPGDVILFSAFNDLWKHSEASTFHAEQYWGIGGLYSNSGK</sequence>
<dbReference type="EC" id="2.3.1.50" evidence="5"/>
<dbReference type="InterPro" id="IPR015422">
    <property type="entry name" value="PyrdxlP-dep_Trfase_small"/>
</dbReference>
<evidence type="ECO:0000256" key="6">
    <source>
        <dbReference type="ARBA" id="ARBA00022679"/>
    </source>
</evidence>
<dbReference type="Gene3D" id="3.90.1150.10">
    <property type="entry name" value="Aspartate Aminotransferase, domain 1"/>
    <property type="match status" value="1"/>
</dbReference>
<evidence type="ECO:0000256" key="9">
    <source>
        <dbReference type="ARBA" id="ARBA00023098"/>
    </source>
</evidence>
<dbReference type="GO" id="GO:0005783">
    <property type="term" value="C:endoplasmic reticulum"/>
    <property type="evidence" value="ECO:0007669"/>
    <property type="project" value="TreeGrafter"/>
</dbReference>
<evidence type="ECO:0000256" key="7">
    <source>
        <dbReference type="ARBA" id="ARBA00022898"/>
    </source>
</evidence>
<evidence type="ECO:0000256" key="5">
    <source>
        <dbReference type="ARBA" id="ARBA00013220"/>
    </source>
</evidence>
<evidence type="ECO:0000313" key="13">
    <source>
        <dbReference type="EMBL" id="KAF9870396.1"/>
    </source>
</evidence>
<evidence type="ECO:0000256" key="10">
    <source>
        <dbReference type="ARBA" id="ARBA00023315"/>
    </source>
</evidence>
<evidence type="ECO:0000256" key="2">
    <source>
        <dbReference type="ARBA" id="ARBA00004760"/>
    </source>
</evidence>
<dbReference type="GO" id="GO:0046512">
    <property type="term" value="P:sphingosine biosynthetic process"/>
    <property type="evidence" value="ECO:0007669"/>
    <property type="project" value="TreeGrafter"/>
</dbReference>
<dbReference type="OrthoDB" id="3168162at2759"/>
<dbReference type="PANTHER" id="PTHR13693:SF2">
    <property type="entry name" value="SERINE PALMITOYLTRANSFERASE 1"/>
    <property type="match status" value="1"/>
</dbReference>
<dbReference type="SUPFAM" id="SSF53383">
    <property type="entry name" value="PLP-dependent transferases"/>
    <property type="match status" value="1"/>
</dbReference>
<dbReference type="GO" id="GO:0016020">
    <property type="term" value="C:membrane"/>
    <property type="evidence" value="ECO:0007669"/>
    <property type="project" value="GOC"/>
</dbReference>
<accession>A0A9P6HY08</accession>
<evidence type="ECO:0000256" key="3">
    <source>
        <dbReference type="ARBA" id="ARBA00004991"/>
    </source>
</evidence>
<comment type="similarity">
    <text evidence="4">Belongs to the class-II pyridoxal-phosphate-dependent aminotransferase family.</text>
</comment>
<dbReference type="AlphaFoldDB" id="A0A9P6HY08"/>
<keyword evidence="8" id="KW-0746">Sphingolipid metabolism</keyword>
<dbReference type="PANTHER" id="PTHR13693">
    <property type="entry name" value="CLASS II AMINOTRANSFERASE/8-AMINO-7-OXONONANOATE SYNTHASE"/>
    <property type="match status" value="1"/>
</dbReference>
<dbReference type="GO" id="GO:0046513">
    <property type="term" value="P:ceramide biosynthetic process"/>
    <property type="evidence" value="ECO:0007669"/>
    <property type="project" value="TreeGrafter"/>
</dbReference>
<dbReference type="GO" id="GO:0030170">
    <property type="term" value="F:pyridoxal phosphate binding"/>
    <property type="evidence" value="ECO:0007669"/>
    <property type="project" value="InterPro"/>
</dbReference>
<keyword evidence="9" id="KW-0443">Lipid metabolism</keyword>
<keyword evidence="14" id="KW-1185">Reference proteome</keyword>
<comment type="pathway">
    <text evidence="3">Sphingolipid metabolism.</text>
</comment>
<evidence type="ECO:0000256" key="4">
    <source>
        <dbReference type="ARBA" id="ARBA00008392"/>
    </source>
</evidence>